<dbReference type="Gene3D" id="3.40.50.12230">
    <property type="match status" value="1"/>
</dbReference>
<dbReference type="InterPro" id="IPR011034">
    <property type="entry name" value="Formyl_transferase-like_C_sf"/>
</dbReference>
<accession>A0A8S1BHC7</accession>
<dbReference type="InterPro" id="IPR036477">
    <property type="entry name" value="Formyl_transf_N_sf"/>
</dbReference>
<dbReference type="GO" id="GO:0004479">
    <property type="term" value="F:methionyl-tRNA formyltransferase activity"/>
    <property type="evidence" value="ECO:0007669"/>
    <property type="project" value="UniProtKB-EC"/>
</dbReference>
<proteinExistence type="inferred from homology"/>
<dbReference type="NCBIfam" id="TIGR00460">
    <property type="entry name" value="fmt"/>
    <property type="match status" value="1"/>
</dbReference>
<dbReference type="Pfam" id="PF00551">
    <property type="entry name" value="Formyl_trans_N"/>
    <property type="match status" value="1"/>
</dbReference>
<keyword evidence="9" id="KW-1185">Reference proteome</keyword>
<dbReference type="EC" id="2.1.2.9" evidence="2"/>
<evidence type="ECO:0000256" key="3">
    <source>
        <dbReference type="ARBA" id="ARBA00014185"/>
    </source>
</evidence>
<feature type="domain" description="Formyl transferase C-terminal" evidence="7">
    <location>
        <begin position="233"/>
        <end position="337"/>
    </location>
</feature>
<dbReference type="InterPro" id="IPR005794">
    <property type="entry name" value="Fmt"/>
</dbReference>
<dbReference type="AlphaFoldDB" id="A0A8S1BHC7"/>
<dbReference type="SUPFAM" id="SSF50486">
    <property type="entry name" value="FMT C-terminal domain-like"/>
    <property type="match status" value="1"/>
</dbReference>
<evidence type="ECO:0000259" key="7">
    <source>
        <dbReference type="Pfam" id="PF02911"/>
    </source>
</evidence>
<feature type="domain" description="Formyl transferase N-terminal" evidence="6">
    <location>
        <begin position="103"/>
        <end position="208"/>
    </location>
</feature>
<evidence type="ECO:0000313" key="9">
    <source>
        <dbReference type="Proteomes" id="UP000494106"/>
    </source>
</evidence>
<comment type="caution">
    <text evidence="8">The sequence shown here is derived from an EMBL/GenBank/DDBJ whole genome shotgun (WGS) entry which is preliminary data.</text>
</comment>
<evidence type="ECO:0000256" key="4">
    <source>
        <dbReference type="ARBA" id="ARBA00022679"/>
    </source>
</evidence>
<dbReference type="OrthoDB" id="10268103at2759"/>
<dbReference type="PANTHER" id="PTHR11138">
    <property type="entry name" value="METHIONYL-TRNA FORMYLTRANSFERASE"/>
    <property type="match status" value="1"/>
</dbReference>
<name>A0A8S1BHC7_ARCPL</name>
<dbReference type="PANTHER" id="PTHR11138:SF5">
    <property type="entry name" value="METHIONYL-TRNA FORMYLTRANSFERASE, MITOCHONDRIAL"/>
    <property type="match status" value="1"/>
</dbReference>
<keyword evidence="4" id="KW-0808">Transferase</keyword>
<organism evidence="8 9">
    <name type="scientific">Arctia plantaginis</name>
    <name type="common">Wood tiger moth</name>
    <name type="synonym">Phalaena plantaginis</name>
    <dbReference type="NCBI Taxonomy" id="874455"/>
    <lineage>
        <taxon>Eukaryota</taxon>
        <taxon>Metazoa</taxon>
        <taxon>Ecdysozoa</taxon>
        <taxon>Arthropoda</taxon>
        <taxon>Hexapoda</taxon>
        <taxon>Insecta</taxon>
        <taxon>Pterygota</taxon>
        <taxon>Neoptera</taxon>
        <taxon>Endopterygota</taxon>
        <taxon>Lepidoptera</taxon>
        <taxon>Glossata</taxon>
        <taxon>Ditrysia</taxon>
        <taxon>Noctuoidea</taxon>
        <taxon>Erebidae</taxon>
        <taxon>Arctiinae</taxon>
        <taxon>Arctia</taxon>
    </lineage>
</organism>
<dbReference type="SUPFAM" id="SSF53328">
    <property type="entry name" value="Formyltransferase"/>
    <property type="match status" value="1"/>
</dbReference>
<dbReference type="GO" id="GO:0005739">
    <property type="term" value="C:mitochondrion"/>
    <property type="evidence" value="ECO:0007669"/>
    <property type="project" value="TreeGrafter"/>
</dbReference>
<reference evidence="8 9" key="1">
    <citation type="submission" date="2020-04" db="EMBL/GenBank/DDBJ databases">
        <authorList>
            <person name="Wallbank WR R."/>
            <person name="Pardo Diaz C."/>
            <person name="Kozak K."/>
            <person name="Martin S."/>
            <person name="Jiggins C."/>
            <person name="Moest M."/>
            <person name="Warren A I."/>
            <person name="Byers J.R.P. K."/>
            <person name="Montejo-Kovacevich G."/>
            <person name="Yen C E."/>
        </authorList>
    </citation>
    <scope>NUCLEOTIDE SEQUENCE [LARGE SCALE GENOMIC DNA]</scope>
</reference>
<evidence type="ECO:0000256" key="2">
    <source>
        <dbReference type="ARBA" id="ARBA00012261"/>
    </source>
</evidence>
<evidence type="ECO:0000259" key="6">
    <source>
        <dbReference type="Pfam" id="PF00551"/>
    </source>
</evidence>
<dbReference type="CDD" id="cd08646">
    <property type="entry name" value="FMT_core_Met-tRNA-FMT_N"/>
    <property type="match status" value="1"/>
</dbReference>
<dbReference type="InterPro" id="IPR041711">
    <property type="entry name" value="Met-tRNA-FMT_N"/>
</dbReference>
<comment type="similarity">
    <text evidence="1">Belongs to the Fmt family.</text>
</comment>
<dbReference type="Proteomes" id="UP000494106">
    <property type="component" value="Unassembled WGS sequence"/>
</dbReference>
<dbReference type="InterPro" id="IPR005793">
    <property type="entry name" value="Formyl_trans_C"/>
</dbReference>
<dbReference type="Pfam" id="PF02911">
    <property type="entry name" value="Formyl_trans_C"/>
    <property type="match status" value="1"/>
</dbReference>
<dbReference type="InterPro" id="IPR002376">
    <property type="entry name" value="Formyl_transf_N"/>
</dbReference>
<evidence type="ECO:0000256" key="1">
    <source>
        <dbReference type="ARBA" id="ARBA00010699"/>
    </source>
</evidence>
<protein>
    <recommendedName>
        <fullName evidence="3">Methionyl-tRNA formyltransferase, mitochondrial</fullName>
        <ecNumber evidence="2">2.1.2.9</ecNumber>
    </recommendedName>
</protein>
<sequence length="354" mass="40449">MTSLTTVSDVSHMDMDVEYVYFEFAIKNCEISTNVKKILMTTIDLTYEIALSSLRKVNEFRKKEQSVIECLDLVTTEAKHKTDIIKYAQSENIRTISWPLQDLYSAEYDLGLIVAFGHLIKEDLLNKFPLGMVNVHPSLLPRWRGAAPIIHTLLHGDSISGVTLMKIKADIFDVGEIISQVKVPVSSDIRLPELTEELSEIGADMLVDCIRTLPMSLINTRPQSSLGVTYAKKINKSISEVRWSQMTAAEVYNLYRAIYGLFPLTTKFQGKQMKLFDAFIHNPDNVELKNKPIGTVEYCDSTKAIRILCKDLRYIYFRSLRIVGKRQISALDFYNGYIKNVSLEKRDLIVFRNQ</sequence>
<gene>
    <name evidence="8" type="ORF">APLA_LOCUS16116</name>
</gene>
<dbReference type="EMBL" id="CADEBC010000592">
    <property type="protein sequence ID" value="CAB3257729.1"/>
    <property type="molecule type" value="Genomic_DNA"/>
</dbReference>
<evidence type="ECO:0000256" key="5">
    <source>
        <dbReference type="ARBA" id="ARBA00022917"/>
    </source>
</evidence>
<keyword evidence="5" id="KW-0648">Protein biosynthesis</keyword>
<evidence type="ECO:0000313" key="8">
    <source>
        <dbReference type="EMBL" id="CAB3257729.1"/>
    </source>
</evidence>